<dbReference type="RefSeq" id="WP_126724922.1">
    <property type="nucleotide sequence ID" value="NZ_RYZH01000013.1"/>
</dbReference>
<dbReference type="InterPro" id="IPR031329">
    <property type="entry name" value="NEUT/ALK_ceramidase_N"/>
</dbReference>
<protein>
    <recommendedName>
        <fullName evidence="2">Neutral/alkaline non-lysosomal ceramidase N-terminal domain-containing protein</fullName>
    </recommendedName>
</protein>
<reference evidence="3 4" key="2">
    <citation type="submission" date="2019-01" db="EMBL/GenBank/DDBJ databases">
        <title>Tautonia sociabilis, a novel thermotolerant planctomycete of Isosphaeraceae family, isolated from a 4000 m deep subterranean habitat.</title>
        <authorList>
            <person name="Kovaleva O.L."/>
            <person name="Elcheninov A.G."/>
            <person name="Van Heerden E."/>
            <person name="Toshchakov S.V."/>
            <person name="Novikov A."/>
            <person name="Bonch-Osmolovskaya E.A."/>
            <person name="Kublanov I.V."/>
        </authorList>
    </citation>
    <scope>NUCLEOTIDE SEQUENCE [LARGE SCALE GENOMIC DNA]</scope>
    <source>
        <strain evidence="3 4">GM2012</strain>
    </source>
</reference>
<evidence type="ECO:0000313" key="4">
    <source>
        <dbReference type="Proteomes" id="UP000280296"/>
    </source>
</evidence>
<keyword evidence="4" id="KW-1185">Reference proteome</keyword>
<keyword evidence="1" id="KW-0732">Signal</keyword>
<gene>
    <name evidence="3" type="ORF">TsocGM_08735</name>
</gene>
<proteinExistence type="predicted"/>
<feature type="signal peptide" evidence="1">
    <location>
        <begin position="1"/>
        <end position="23"/>
    </location>
</feature>
<organism evidence="3 4">
    <name type="scientific">Tautonia sociabilis</name>
    <dbReference type="NCBI Taxonomy" id="2080755"/>
    <lineage>
        <taxon>Bacteria</taxon>
        <taxon>Pseudomonadati</taxon>
        <taxon>Planctomycetota</taxon>
        <taxon>Planctomycetia</taxon>
        <taxon>Isosphaerales</taxon>
        <taxon>Isosphaeraceae</taxon>
        <taxon>Tautonia</taxon>
    </lineage>
</organism>
<dbReference type="Proteomes" id="UP000280296">
    <property type="component" value="Unassembled WGS sequence"/>
</dbReference>
<accession>A0A432MLD1</accession>
<feature type="domain" description="Neutral/alkaline non-lysosomal ceramidase N-terminal" evidence="2">
    <location>
        <begin position="46"/>
        <end position="260"/>
    </location>
</feature>
<dbReference type="Pfam" id="PF04734">
    <property type="entry name" value="Ceramidase_alk"/>
    <property type="match status" value="1"/>
</dbReference>
<feature type="chain" id="PRO_5019430166" description="Neutral/alkaline non-lysosomal ceramidase N-terminal domain-containing protein" evidence="1">
    <location>
        <begin position="24"/>
        <end position="461"/>
    </location>
</feature>
<dbReference type="OrthoDB" id="264270at2"/>
<comment type="caution">
    <text evidence="3">The sequence shown here is derived from an EMBL/GenBank/DDBJ whole genome shotgun (WGS) entry which is preliminary data.</text>
</comment>
<sequence>MRVFGRSLPMLVLLLATAATATAANPASGKGGWKAGLAKVVITPERPMWMAGYASRTSPSEGTLHDLWAKALVLQDDQGSRSLLISLDLCGIDREFSIGVREEIAHRHGLPLDRIVLACSHTHTSPVVGSNLITMYPMDDEQRHRVASYTEILARTLVELAGEAMRNLIDVHLSHGQGKAGFAVNRRENDQNRADELRAELALKGPVDHDVPVLCLKTSDGTVKGVVFGYACHCTTLALNHFSGDYAGFAMIELEKAYPDAVALFVAGCGADQNPLPRRTVELAEKYGHELADAVKRTVKGHLRPVLGCLRSGYEEVDLAFAPIPDRAHWEAEAASDQFAVANRAKSFLERLDRGESLPETYPYPVQVWRLGGLTWIFLGGEVVVDYSLRIKRNLGPDTFVSSYCNDVMAYIPSLRVLQEGGYEGATAMIYYGQPGPWAEDVEDRIIAGLNRVLRASAGQE</sequence>
<evidence type="ECO:0000256" key="1">
    <source>
        <dbReference type="SAM" id="SignalP"/>
    </source>
</evidence>
<dbReference type="AlphaFoldDB" id="A0A432MLD1"/>
<dbReference type="EMBL" id="RYZH01000013">
    <property type="protein sequence ID" value="RUL88212.1"/>
    <property type="molecule type" value="Genomic_DNA"/>
</dbReference>
<name>A0A432MLD1_9BACT</name>
<evidence type="ECO:0000259" key="2">
    <source>
        <dbReference type="Pfam" id="PF04734"/>
    </source>
</evidence>
<reference evidence="3 4" key="1">
    <citation type="submission" date="2018-12" db="EMBL/GenBank/DDBJ databases">
        <authorList>
            <person name="Toschakov S.V."/>
        </authorList>
    </citation>
    <scope>NUCLEOTIDE SEQUENCE [LARGE SCALE GENOMIC DNA]</scope>
    <source>
        <strain evidence="3 4">GM2012</strain>
    </source>
</reference>
<evidence type="ECO:0000313" key="3">
    <source>
        <dbReference type="EMBL" id="RUL88212.1"/>
    </source>
</evidence>